<organism evidence="1 2">
    <name type="scientific">Enterocloster aldenensis</name>
    <dbReference type="NCBI Taxonomy" id="358742"/>
    <lineage>
        <taxon>Bacteria</taxon>
        <taxon>Bacillati</taxon>
        <taxon>Bacillota</taxon>
        <taxon>Clostridia</taxon>
        <taxon>Lachnospirales</taxon>
        <taxon>Lachnospiraceae</taxon>
        <taxon>Enterocloster</taxon>
    </lineage>
</organism>
<dbReference type="EMBL" id="JAAITT010000036">
    <property type="protein sequence ID" value="NSJ51215.1"/>
    <property type="molecule type" value="Genomic_DNA"/>
</dbReference>
<name>A0ABX2HP41_9FIRM</name>
<evidence type="ECO:0000313" key="1">
    <source>
        <dbReference type="EMBL" id="NSJ51215.1"/>
    </source>
</evidence>
<protein>
    <submittedName>
        <fullName evidence="1">Uncharacterized protein</fullName>
    </submittedName>
</protein>
<accession>A0ABX2HP41</accession>
<dbReference type="RefSeq" id="WP_165641614.1">
    <property type="nucleotide sequence ID" value="NZ_JAAITT010000036.1"/>
</dbReference>
<keyword evidence="2" id="KW-1185">Reference proteome</keyword>
<proteinExistence type="predicted"/>
<comment type="caution">
    <text evidence="1">The sequence shown here is derived from an EMBL/GenBank/DDBJ whole genome shotgun (WGS) entry which is preliminary data.</text>
</comment>
<gene>
    <name evidence="1" type="ORF">G5B36_21250</name>
</gene>
<sequence>MIPNTYVIYQSEKAAEDTFAAMDLANIVFQDVHYIDNETAAANLEMAQIKSIADAPNEVM</sequence>
<reference evidence="1 2" key="1">
    <citation type="journal article" date="2020" name="Cell Host Microbe">
        <title>Functional and Genomic Variation between Human-Derived Isolates of Lachnospiraceae Reveals Inter- and Intra-Species Diversity.</title>
        <authorList>
            <person name="Sorbara M.T."/>
            <person name="Littmann E.R."/>
            <person name="Fontana E."/>
            <person name="Moody T.U."/>
            <person name="Kohout C.E."/>
            <person name="Gjonbalaj M."/>
            <person name="Eaton V."/>
            <person name="Seok R."/>
            <person name="Leiner I.M."/>
            <person name="Pamer E.G."/>
        </authorList>
    </citation>
    <scope>NUCLEOTIDE SEQUENCE [LARGE SCALE GENOMIC DNA]</scope>
    <source>
        <strain evidence="1 2">MSK.1.17</strain>
    </source>
</reference>
<dbReference type="Proteomes" id="UP000669239">
    <property type="component" value="Unassembled WGS sequence"/>
</dbReference>
<evidence type="ECO:0000313" key="2">
    <source>
        <dbReference type="Proteomes" id="UP000669239"/>
    </source>
</evidence>